<accession>A0A8H3EIP2</accession>
<sequence>MVLLSVDMTVGVLGQEQLLLDDDDADDDDDDERGGVVEIVEVDERVEEGMEVPLLVGEVLDGVKEEGELVEKIAADEDELPAGVDESVELRIVFVEEAENGLASVLEGSVELRTVSVEEAEERLASVLEGSVELILELMDEEEEEDEDEDDDEELTMEAVEETTELMVENDAEGEDVLAG</sequence>
<evidence type="ECO:0000313" key="3">
    <source>
        <dbReference type="Proteomes" id="UP000664534"/>
    </source>
</evidence>
<feature type="region of interest" description="Disordered" evidence="1">
    <location>
        <begin position="140"/>
        <end position="180"/>
    </location>
</feature>
<comment type="caution">
    <text evidence="2">The sequence shown here is derived from an EMBL/GenBank/DDBJ whole genome shotgun (WGS) entry which is preliminary data.</text>
</comment>
<gene>
    <name evidence="2" type="ORF">IMSHALPRED_004024</name>
</gene>
<dbReference type="AlphaFoldDB" id="A0A8H3EIP2"/>
<organism evidence="2 3">
    <name type="scientific">Imshaugia aleurites</name>
    <dbReference type="NCBI Taxonomy" id="172621"/>
    <lineage>
        <taxon>Eukaryota</taxon>
        <taxon>Fungi</taxon>
        <taxon>Dikarya</taxon>
        <taxon>Ascomycota</taxon>
        <taxon>Pezizomycotina</taxon>
        <taxon>Lecanoromycetes</taxon>
        <taxon>OSLEUM clade</taxon>
        <taxon>Lecanoromycetidae</taxon>
        <taxon>Lecanorales</taxon>
        <taxon>Lecanorineae</taxon>
        <taxon>Parmeliaceae</taxon>
        <taxon>Imshaugia</taxon>
    </lineage>
</organism>
<protein>
    <submittedName>
        <fullName evidence="2">Uncharacterized protein</fullName>
    </submittedName>
</protein>
<evidence type="ECO:0000256" key="1">
    <source>
        <dbReference type="SAM" id="MobiDB-lite"/>
    </source>
</evidence>
<dbReference type="EMBL" id="CAJPDT010000002">
    <property type="protein sequence ID" value="CAF9905939.1"/>
    <property type="molecule type" value="Genomic_DNA"/>
</dbReference>
<dbReference type="Proteomes" id="UP000664534">
    <property type="component" value="Unassembled WGS sequence"/>
</dbReference>
<reference evidence="2" key="1">
    <citation type="submission" date="2021-03" db="EMBL/GenBank/DDBJ databases">
        <authorList>
            <person name="Tagirdzhanova G."/>
        </authorList>
    </citation>
    <scope>NUCLEOTIDE SEQUENCE</scope>
</reference>
<keyword evidence="3" id="KW-1185">Reference proteome</keyword>
<evidence type="ECO:0000313" key="2">
    <source>
        <dbReference type="EMBL" id="CAF9905939.1"/>
    </source>
</evidence>
<proteinExistence type="predicted"/>
<name>A0A8H3EIP2_9LECA</name>